<keyword evidence="3" id="KW-0804">Transcription</keyword>
<dbReference type="Gene3D" id="1.10.10.10">
    <property type="entry name" value="Winged helix-like DNA-binding domain superfamily/Winged helix DNA-binding domain"/>
    <property type="match status" value="1"/>
</dbReference>
<dbReference type="InterPro" id="IPR036388">
    <property type="entry name" value="WH-like_DNA-bd_sf"/>
</dbReference>
<dbReference type="PROSITE" id="PS51118">
    <property type="entry name" value="HTH_HXLR"/>
    <property type="match status" value="1"/>
</dbReference>
<feature type="domain" description="HTH hxlR-type" evidence="4">
    <location>
        <begin position="12"/>
        <end position="113"/>
    </location>
</feature>
<proteinExistence type="predicted"/>
<dbReference type="InterPro" id="IPR036390">
    <property type="entry name" value="WH_DNA-bd_sf"/>
</dbReference>
<protein>
    <submittedName>
        <fullName evidence="5">Transcriptional regulator, HxlR family</fullName>
    </submittedName>
</protein>
<sequence>MVDSSRETVDDVEFTRLVLDQLANKWTVRIMWAYCPDMQPIRFNDLRRRLGGITQKVLSEHLRRLERSGILERRVLSTRPLAVEYAVTPLGHSLRRPVSILYGWAREHAVDVRASQLRHDQSLARHDEPLTP</sequence>
<accession>A0ABY1RE57</accession>
<dbReference type="InterPro" id="IPR002577">
    <property type="entry name" value="HTH_HxlR"/>
</dbReference>
<organism evidence="5 6">
    <name type="scientific">Plantibacter elymi</name>
    <name type="common">nom. nud.</name>
    <dbReference type="NCBI Taxonomy" id="199708"/>
    <lineage>
        <taxon>Bacteria</taxon>
        <taxon>Bacillati</taxon>
        <taxon>Actinomycetota</taxon>
        <taxon>Actinomycetes</taxon>
        <taxon>Micrococcales</taxon>
        <taxon>Microbacteriaceae</taxon>
        <taxon>Plantibacter</taxon>
    </lineage>
</organism>
<keyword evidence="6" id="KW-1185">Reference proteome</keyword>
<dbReference type="Proteomes" id="UP000194464">
    <property type="component" value="Unassembled WGS sequence"/>
</dbReference>
<evidence type="ECO:0000259" key="4">
    <source>
        <dbReference type="PROSITE" id="PS51118"/>
    </source>
</evidence>
<dbReference type="PANTHER" id="PTHR33204">
    <property type="entry name" value="TRANSCRIPTIONAL REGULATOR, MARR FAMILY"/>
    <property type="match status" value="1"/>
</dbReference>
<evidence type="ECO:0000256" key="3">
    <source>
        <dbReference type="ARBA" id="ARBA00023163"/>
    </source>
</evidence>
<dbReference type="RefSeq" id="WP_086474276.1">
    <property type="nucleotide sequence ID" value="NZ_FXWJ01000003.1"/>
</dbReference>
<evidence type="ECO:0000256" key="2">
    <source>
        <dbReference type="ARBA" id="ARBA00023125"/>
    </source>
</evidence>
<dbReference type="EMBL" id="FXWJ01000003">
    <property type="protein sequence ID" value="SMQ71270.1"/>
    <property type="molecule type" value="Genomic_DNA"/>
</dbReference>
<reference evidence="5 6" key="1">
    <citation type="submission" date="2017-04" db="EMBL/GenBank/DDBJ databases">
        <authorList>
            <person name="Varghese N."/>
            <person name="Submissions S."/>
        </authorList>
    </citation>
    <scope>NUCLEOTIDE SEQUENCE [LARGE SCALE GENOMIC DNA]</scope>
    <source>
        <strain evidence="5 6">VKM Ac-1784</strain>
    </source>
</reference>
<gene>
    <name evidence="5" type="ORF">SAMN06295909_2518</name>
</gene>
<dbReference type="Pfam" id="PF01638">
    <property type="entry name" value="HxlR"/>
    <property type="match status" value="1"/>
</dbReference>
<keyword evidence="2" id="KW-0238">DNA-binding</keyword>
<keyword evidence="1" id="KW-0805">Transcription regulation</keyword>
<comment type="caution">
    <text evidence="5">The sequence shown here is derived from an EMBL/GenBank/DDBJ whole genome shotgun (WGS) entry which is preliminary data.</text>
</comment>
<evidence type="ECO:0000313" key="6">
    <source>
        <dbReference type="Proteomes" id="UP000194464"/>
    </source>
</evidence>
<dbReference type="PANTHER" id="PTHR33204:SF18">
    <property type="entry name" value="TRANSCRIPTIONAL REGULATORY PROTEIN"/>
    <property type="match status" value="1"/>
</dbReference>
<name>A0ABY1RE57_9MICO</name>
<evidence type="ECO:0000313" key="5">
    <source>
        <dbReference type="EMBL" id="SMQ71270.1"/>
    </source>
</evidence>
<evidence type="ECO:0000256" key="1">
    <source>
        <dbReference type="ARBA" id="ARBA00023015"/>
    </source>
</evidence>
<dbReference type="SUPFAM" id="SSF46785">
    <property type="entry name" value="Winged helix' DNA-binding domain"/>
    <property type="match status" value="1"/>
</dbReference>